<dbReference type="RefSeq" id="WP_073174636.1">
    <property type="nucleotide sequence ID" value="NZ_FQVE01000004.1"/>
</dbReference>
<protein>
    <submittedName>
        <fullName evidence="1">Uncharacterized protein</fullName>
    </submittedName>
</protein>
<dbReference type="EMBL" id="FQVE01000004">
    <property type="protein sequence ID" value="SHG06802.1"/>
    <property type="molecule type" value="Genomic_DNA"/>
</dbReference>
<dbReference type="Proteomes" id="UP000184108">
    <property type="component" value="Unassembled WGS sequence"/>
</dbReference>
<proteinExistence type="predicted"/>
<evidence type="ECO:0000313" key="2">
    <source>
        <dbReference type="Proteomes" id="UP000184108"/>
    </source>
</evidence>
<accession>A0A1M5GTN0</accession>
<dbReference type="AlphaFoldDB" id="A0A1M5GTN0"/>
<sequence>MSNKNSIRKLLQAKGLLFPETEKEVEAFESLNPIYNETPSDWNSPEDIIRRGIQKLKNIKSESTEALDNEIEELRMVARKGNALPQHIIDKMKANHKKNDK</sequence>
<evidence type="ECO:0000313" key="1">
    <source>
        <dbReference type="EMBL" id="SHG06802.1"/>
    </source>
</evidence>
<organism evidence="1 2">
    <name type="scientific">Chryseobacterium vrystaatense</name>
    <dbReference type="NCBI Taxonomy" id="307480"/>
    <lineage>
        <taxon>Bacteria</taxon>
        <taxon>Pseudomonadati</taxon>
        <taxon>Bacteroidota</taxon>
        <taxon>Flavobacteriia</taxon>
        <taxon>Flavobacteriales</taxon>
        <taxon>Weeksellaceae</taxon>
        <taxon>Chryseobacterium group</taxon>
        <taxon>Chryseobacterium</taxon>
    </lineage>
</organism>
<reference evidence="2" key="1">
    <citation type="submission" date="2016-11" db="EMBL/GenBank/DDBJ databases">
        <authorList>
            <person name="Varghese N."/>
            <person name="Submissions S."/>
        </authorList>
    </citation>
    <scope>NUCLEOTIDE SEQUENCE [LARGE SCALE GENOMIC DNA]</scope>
    <source>
        <strain evidence="2">YR203</strain>
    </source>
</reference>
<name>A0A1M5GTN0_9FLAO</name>
<gene>
    <name evidence="1" type="ORF">SAMN02787073_3459</name>
</gene>